<dbReference type="Pfam" id="PF22461">
    <property type="entry name" value="SLBB_2"/>
    <property type="match status" value="1"/>
</dbReference>
<name>A0A3M9NDN7_9BACT</name>
<proteinExistence type="inferred from homology"/>
<evidence type="ECO:0000256" key="8">
    <source>
        <dbReference type="ARBA" id="ARBA00023047"/>
    </source>
</evidence>
<keyword evidence="9" id="KW-0406">Ion transport</keyword>
<evidence type="ECO:0000256" key="3">
    <source>
        <dbReference type="ARBA" id="ARBA00022448"/>
    </source>
</evidence>
<dbReference type="Gene3D" id="3.10.560.10">
    <property type="entry name" value="Outer membrane lipoprotein wza domain like"/>
    <property type="match status" value="1"/>
</dbReference>
<gene>
    <name evidence="18" type="ORF">EFY79_12895</name>
</gene>
<keyword evidence="10" id="KW-0626">Porin</keyword>
<dbReference type="InterPro" id="IPR049712">
    <property type="entry name" value="Poly_export"/>
</dbReference>
<dbReference type="Proteomes" id="UP000267223">
    <property type="component" value="Unassembled WGS sequence"/>
</dbReference>
<evidence type="ECO:0000256" key="13">
    <source>
        <dbReference type="ARBA" id="ARBA00023237"/>
    </source>
</evidence>
<keyword evidence="6 15" id="KW-0812">Transmembrane</keyword>
<reference evidence="18 19" key="1">
    <citation type="submission" date="2018-11" db="EMBL/GenBank/DDBJ databases">
        <title>Draft genome sequence of Ferruginibacter sp. BO-59.</title>
        <authorList>
            <person name="Im W.T."/>
        </authorList>
    </citation>
    <scope>NUCLEOTIDE SEQUENCE [LARGE SCALE GENOMIC DNA]</scope>
    <source>
        <strain evidence="18 19">BO-59</strain>
    </source>
</reference>
<evidence type="ECO:0000256" key="4">
    <source>
        <dbReference type="ARBA" id="ARBA00022452"/>
    </source>
</evidence>
<evidence type="ECO:0000256" key="9">
    <source>
        <dbReference type="ARBA" id="ARBA00023065"/>
    </source>
</evidence>
<organism evidence="18 19">
    <name type="scientific">Hanamia caeni</name>
    <dbReference type="NCBI Taxonomy" id="2294116"/>
    <lineage>
        <taxon>Bacteria</taxon>
        <taxon>Pseudomonadati</taxon>
        <taxon>Bacteroidota</taxon>
        <taxon>Chitinophagia</taxon>
        <taxon>Chitinophagales</taxon>
        <taxon>Chitinophagaceae</taxon>
        <taxon>Hanamia</taxon>
    </lineage>
</organism>
<dbReference type="GO" id="GO:0015159">
    <property type="term" value="F:polysaccharide transmembrane transporter activity"/>
    <property type="evidence" value="ECO:0007669"/>
    <property type="project" value="InterPro"/>
</dbReference>
<dbReference type="PANTHER" id="PTHR33619:SF3">
    <property type="entry name" value="POLYSACCHARIDE EXPORT PROTEIN GFCE-RELATED"/>
    <property type="match status" value="1"/>
</dbReference>
<feature type="transmembrane region" description="Helical" evidence="15">
    <location>
        <begin position="21"/>
        <end position="41"/>
    </location>
</feature>
<keyword evidence="7" id="KW-0732">Signal</keyword>
<evidence type="ECO:0000256" key="12">
    <source>
        <dbReference type="ARBA" id="ARBA00023139"/>
    </source>
</evidence>
<keyword evidence="5" id="KW-0762">Sugar transport</keyword>
<evidence type="ECO:0000259" key="16">
    <source>
        <dbReference type="Pfam" id="PF02563"/>
    </source>
</evidence>
<evidence type="ECO:0000256" key="6">
    <source>
        <dbReference type="ARBA" id="ARBA00022692"/>
    </source>
</evidence>
<dbReference type="Pfam" id="PF02563">
    <property type="entry name" value="Poly_export"/>
    <property type="match status" value="1"/>
</dbReference>
<keyword evidence="4" id="KW-1134">Transmembrane beta strand</keyword>
<evidence type="ECO:0000256" key="5">
    <source>
        <dbReference type="ARBA" id="ARBA00022597"/>
    </source>
</evidence>
<dbReference type="EMBL" id="RJJR01000010">
    <property type="protein sequence ID" value="RNI35417.1"/>
    <property type="molecule type" value="Genomic_DNA"/>
</dbReference>
<keyword evidence="14" id="KW-0449">Lipoprotein</keyword>
<dbReference type="GO" id="GO:0009279">
    <property type="term" value="C:cell outer membrane"/>
    <property type="evidence" value="ECO:0007669"/>
    <property type="project" value="UniProtKB-SubCell"/>
</dbReference>
<evidence type="ECO:0000256" key="14">
    <source>
        <dbReference type="ARBA" id="ARBA00023288"/>
    </source>
</evidence>
<keyword evidence="12" id="KW-0564">Palmitate</keyword>
<dbReference type="GO" id="GO:0046930">
    <property type="term" value="C:pore complex"/>
    <property type="evidence" value="ECO:0007669"/>
    <property type="project" value="UniProtKB-KW"/>
</dbReference>
<evidence type="ECO:0000256" key="15">
    <source>
        <dbReference type="SAM" id="Phobius"/>
    </source>
</evidence>
<evidence type="ECO:0000256" key="11">
    <source>
        <dbReference type="ARBA" id="ARBA00023136"/>
    </source>
</evidence>
<evidence type="ECO:0008006" key="20">
    <source>
        <dbReference type="Google" id="ProtNLM"/>
    </source>
</evidence>
<feature type="domain" description="Polysaccharide export protein N-terminal" evidence="16">
    <location>
        <begin position="71"/>
        <end position="153"/>
    </location>
</feature>
<sequence>MHKKRKFHQLILHSFRLKLPFPLQPVSTGAIIWLLFAAFSISSCTSTKNTTYFQNIPKDTTLTNLVSPNFEPKIRAGDLLGITVSSLSPENTAIYNAPQNAEGTLLGYEVDSTGNIEFIKLGTLHVAGMTRKELKEKLQKDLTPYLAQCVVAVGFLNRHVTMMGAVSPQVLPLPNNKMTILDALAATGDIGEKGKTDNVLVIRDKGNSREFKRLNLTDESVFYSPYFYLQPDDIVYVQPVKKKAENTTRIIGYVTSGLSLLIFIIDRIIK</sequence>
<dbReference type="PANTHER" id="PTHR33619">
    <property type="entry name" value="POLYSACCHARIDE EXPORT PROTEIN GFCE-RELATED"/>
    <property type="match status" value="1"/>
</dbReference>
<evidence type="ECO:0000256" key="1">
    <source>
        <dbReference type="ARBA" id="ARBA00004571"/>
    </source>
</evidence>
<evidence type="ECO:0000259" key="17">
    <source>
        <dbReference type="Pfam" id="PF22461"/>
    </source>
</evidence>
<keyword evidence="19" id="KW-1185">Reference proteome</keyword>
<accession>A0A3M9NDN7</accession>
<evidence type="ECO:0000313" key="18">
    <source>
        <dbReference type="EMBL" id="RNI35417.1"/>
    </source>
</evidence>
<protein>
    <recommendedName>
        <fullName evidence="20">Polysaccharide export protein</fullName>
    </recommendedName>
</protein>
<evidence type="ECO:0000313" key="19">
    <source>
        <dbReference type="Proteomes" id="UP000267223"/>
    </source>
</evidence>
<comment type="caution">
    <text evidence="18">The sequence shown here is derived from an EMBL/GenBank/DDBJ whole genome shotgun (WGS) entry which is preliminary data.</text>
</comment>
<comment type="similarity">
    <text evidence="2">Belongs to the BexD/CtrA/VexA family.</text>
</comment>
<keyword evidence="13" id="KW-0998">Cell outer membrane</keyword>
<evidence type="ECO:0000256" key="10">
    <source>
        <dbReference type="ARBA" id="ARBA00023114"/>
    </source>
</evidence>
<keyword evidence="15" id="KW-1133">Transmembrane helix</keyword>
<dbReference type="GO" id="GO:0015288">
    <property type="term" value="F:porin activity"/>
    <property type="evidence" value="ECO:0007669"/>
    <property type="project" value="UniProtKB-KW"/>
</dbReference>
<keyword evidence="8" id="KW-0625">Polysaccharide transport</keyword>
<dbReference type="InterPro" id="IPR054765">
    <property type="entry name" value="SLBB_dom"/>
</dbReference>
<evidence type="ECO:0000256" key="2">
    <source>
        <dbReference type="ARBA" id="ARBA00009450"/>
    </source>
</evidence>
<dbReference type="GO" id="GO:0006811">
    <property type="term" value="P:monoatomic ion transport"/>
    <property type="evidence" value="ECO:0007669"/>
    <property type="project" value="UniProtKB-KW"/>
</dbReference>
<keyword evidence="3" id="KW-0813">Transport</keyword>
<comment type="subcellular location">
    <subcellularLocation>
        <location evidence="1">Cell outer membrane</location>
        <topology evidence="1">Multi-pass membrane protein</topology>
    </subcellularLocation>
</comment>
<dbReference type="Gene3D" id="3.30.1950.10">
    <property type="entry name" value="wza like domain"/>
    <property type="match status" value="1"/>
</dbReference>
<feature type="transmembrane region" description="Helical" evidence="15">
    <location>
        <begin position="250"/>
        <end position="269"/>
    </location>
</feature>
<evidence type="ECO:0000256" key="7">
    <source>
        <dbReference type="ARBA" id="ARBA00022729"/>
    </source>
</evidence>
<keyword evidence="11 15" id="KW-0472">Membrane</keyword>
<dbReference type="AlphaFoldDB" id="A0A3M9NDN7"/>
<feature type="domain" description="SLBB" evidence="17">
    <location>
        <begin position="159"/>
        <end position="237"/>
    </location>
</feature>
<dbReference type="InterPro" id="IPR003715">
    <property type="entry name" value="Poly_export_N"/>
</dbReference>